<protein>
    <submittedName>
        <fullName evidence="2">Uncharacterized protein</fullName>
    </submittedName>
</protein>
<gene>
    <name evidence="2" type="ORF">GUJ93_ZPchr0011g28003</name>
</gene>
<reference evidence="2" key="2">
    <citation type="submission" date="2021-02" db="EMBL/GenBank/DDBJ databases">
        <authorList>
            <person name="Kimball J.A."/>
            <person name="Haas M.W."/>
            <person name="Macchietto M."/>
            <person name="Kono T."/>
            <person name="Duquette J."/>
            <person name="Shao M."/>
        </authorList>
    </citation>
    <scope>NUCLEOTIDE SEQUENCE</scope>
    <source>
        <tissue evidence="2">Fresh leaf tissue</tissue>
    </source>
</reference>
<evidence type="ECO:0000313" key="3">
    <source>
        <dbReference type="Proteomes" id="UP000729402"/>
    </source>
</evidence>
<reference evidence="2" key="1">
    <citation type="journal article" date="2021" name="bioRxiv">
        <title>Whole Genome Assembly and Annotation of Northern Wild Rice, Zizania palustris L., Supports a Whole Genome Duplication in the Zizania Genus.</title>
        <authorList>
            <person name="Haas M."/>
            <person name="Kono T."/>
            <person name="Macchietto M."/>
            <person name="Millas R."/>
            <person name="McGilp L."/>
            <person name="Shao M."/>
            <person name="Duquette J."/>
            <person name="Hirsch C.N."/>
            <person name="Kimball J."/>
        </authorList>
    </citation>
    <scope>NUCLEOTIDE SEQUENCE</scope>
    <source>
        <tissue evidence="2">Fresh leaf tissue</tissue>
    </source>
</reference>
<dbReference type="EMBL" id="JAAALK010000081">
    <property type="protein sequence ID" value="KAG8091079.1"/>
    <property type="molecule type" value="Genomic_DNA"/>
</dbReference>
<organism evidence="2 3">
    <name type="scientific">Zizania palustris</name>
    <name type="common">Northern wild rice</name>
    <dbReference type="NCBI Taxonomy" id="103762"/>
    <lineage>
        <taxon>Eukaryota</taxon>
        <taxon>Viridiplantae</taxon>
        <taxon>Streptophyta</taxon>
        <taxon>Embryophyta</taxon>
        <taxon>Tracheophyta</taxon>
        <taxon>Spermatophyta</taxon>
        <taxon>Magnoliopsida</taxon>
        <taxon>Liliopsida</taxon>
        <taxon>Poales</taxon>
        <taxon>Poaceae</taxon>
        <taxon>BOP clade</taxon>
        <taxon>Oryzoideae</taxon>
        <taxon>Oryzeae</taxon>
        <taxon>Zizaniinae</taxon>
        <taxon>Zizania</taxon>
    </lineage>
</organism>
<feature type="region of interest" description="Disordered" evidence="1">
    <location>
        <begin position="1"/>
        <end position="29"/>
    </location>
</feature>
<feature type="compositionally biased region" description="Basic and acidic residues" evidence="1">
    <location>
        <begin position="15"/>
        <end position="29"/>
    </location>
</feature>
<proteinExistence type="predicted"/>
<evidence type="ECO:0000256" key="1">
    <source>
        <dbReference type="SAM" id="MobiDB-lite"/>
    </source>
</evidence>
<comment type="caution">
    <text evidence="2">The sequence shown here is derived from an EMBL/GenBank/DDBJ whole genome shotgun (WGS) entry which is preliminary data.</text>
</comment>
<name>A0A8J6BP21_ZIZPA</name>
<evidence type="ECO:0000313" key="2">
    <source>
        <dbReference type="EMBL" id="KAG8091079.1"/>
    </source>
</evidence>
<keyword evidence="3" id="KW-1185">Reference proteome</keyword>
<dbReference type="Proteomes" id="UP000729402">
    <property type="component" value="Unassembled WGS sequence"/>
</dbReference>
<sequence>MGKKLEEYLLQGDEGESHVAAEDLPQETREDIVEVPSEPAGTEPGLELGNPNSPVIGVAATEVRALMSATLAKTSRDDLDEYLWMYEYLGDPEILPQGLDEGIPSTFPLNS</sequence>
<accession>A0A8J6BP21</accession>
<dbReference type="AlphaFoldDB" id="A0A8J6BP21"/>